<keyword evidence="2" id="KW-0812">Transmembrane</keyword>
<dbReference type="RefSeq" id="XP_070891308.1">
    <property type="nucleotide sequence ID" value="XM_071027841.1"/>
</dbReference>
<feature type="compositionally biased region" description="Low complexity" evidence="1">
    <location>
        <begin position="247"/>
        <end position="265"/>
    </location>
</feature>
<feature type="compositionally biased region" description="Basic and acidic residues" evidence="1">
    <location>
        <begin position="130"/>
        <end position="144"/>
    </location>
</feature>
<sequence>MAPNSHLANGHMLDFQRRPRRGKSALPNFDWIDSREDAVELGTRSESNSFVDGTKSPSSQRKPTRLPVLKVFVDKDRIQQNDTAASPQQRERDLPTSLQSKIPRGPLDRNSPKSSDHERERYWRRVRHKLDRDTPPSQHKEKQVSLHHGAYRKIISLASSPRQEMAKHKWKTFGSSSNERLHSPDASPATKSDNTTPERGDRLKESAATGQNRYQNEEKRTNSKNSACSGGSGASSSLRYKTDHNTDSSCSSTSSVSPISDPTTSVKEWEDRFVVHMPSAREPNPPTMNVHQIAEYQRSIDKIRKEGGAMLDPDTLPSPPTTSPEGKFTPLGQSGKYPGTLDGQDSQVGPSNLEGDGELTYLPTHRRYYCPDEVGKQRFSTIWEESSRGPKQKSSQANPDGSFLGCKEINGPDVRNPDEILHFSTPERPKVVDIPSHLSRLPRESKVAAIRQMKGASGETSLVQEEWEPISQNLKHAQCSKPSPKLLCREAQCQQLKTRKSANTQERLDRDSTGMPLKSFENRKSEPRADDVFIITPTITRTTVTMADLRGQLGGNPGIREPTSRTAGVQTKLPIIPKAGVSPSGLRRVSQSSWAKSGAPSARPTKLAPPTSIPGRYPEVTTVGKSAAMDKLRGMRGFTRTPGIPKSSTQSRIDPMPGNPPNTIVTHPSSRASNIPSRKTPISPEARHSGPPDGTTYSPPAAEKSPQPRGTDTILQAKIVDVAELDGQQLGDYREDSSVSKVSCPNHDQEAETQPNAKEAIGSESPHTIVDMVSPFVGRVQGFCHQLKANRDSKLALLKLFLNGLFGMLEHCLQASRKGLAIISTYNATGHWPKANNKDLSWSFTEFGQALVYLVVLGFLAVIIARAVRFVLLIGTWIIWFARPFALVFRTVSRVLSL</sequence>
<proteinExistence type="predicted"/>
<dbReference type="EMBL" id="JBFXLQ010000001">
    <property type="protein sequence ID" value="KAL2872329.1"/>
    <property type="molecule type" value="Genomic_DNA"/>
</dbReference>
<reference evidence="3 4" key="1">
    <citation type="submission" date="2024-07" db="EMBL/GenBank/DDBJ databases">
        <title>Section-level genome sequencing and comparative genomics of Aspergillus sections Usti and Cavernicolus.</title>
        <authorList>
            <consortium name="Lawrence Berkeley National Laboratory"/>
            <person name="Nybo J.L."/>
            <person name="Vesth T.C."/>
            <person name="Theobald S."/>
            <person name="Frisvad J.C."/>
            <person name="Larsen T.O."/>
            <person name="Kjaerboelling I."/>
            <person name="Rothschild-Mancinelli K."/>
            <person name="Lyhne E.K."/>
            <person name="Kogle M.E."/>
            <person name="Barry K."/>
            <person name="Clum A."/>
            <person name="Na H."/>
            <person name="Ledsgaard L."/>
            <person name="Lin J."/>
            <person name="Lipzen A."/>
            <person name="Kuo A."/>
            <person name="Riley R."/>
            <person name="Mondo S."/>
            <person name="Labutti K."/>
            <person name="Haridas S."/>
            <person name="Pangalinan J."/>
            <person name="Salamov A.A."/>
            <person name="Simmons B.A."/>
            <person name="Magnuson J.K."/>
            <person name="Chen J."/>
            <person name="Drula E."/>
            <person name="Henrissat B."/>
            <person name="Wiebenga A."/>
            <person name="Lubbers R.J."/>
            <person name="Gomes A.C."/>
            <person name="Macurrencykelacurrency M.R."/>
            <person name="Stajich J."/>
            <person name="Grigoriev I.V."/>
            <person name="Mortensen U.H."/>
            <person name="De Vries R.P."/>
            <person name="Baker S.E."/>
            <person name="Andersen M.R."/>
        </authorList>
    </citation>
    <scope>NUCLEOTIDE SEQUENCE [LARGE SCALE GENOMIC DNA]</scope>
    <source>
        <strain evidence="3 4">CBS 449.75</strain>
    </source>
</reference>
<evidence type="ECO:0000313" key="3">
    <source>
        <dbReference type="EMBL" id="KAL2872329.1"/>
    </source>
</evidence>
<gene>
    <name evidence="3" type="ORF">BJX67DRAFT_3410</name>
</gene>
<feature type="compositionally biased region" description="Basic and acidic residues" evidence="1">
    <location>
        <begin position="106"/>
        <end position="123"/>
    </location>
</feature>
<name>A0ABR4M6U2_9EURO</name>
<feature type="transmembrane region" description="Helical" evidence="2">
    <location>
        <begin position="870"/>
        <end position="889"/>
    </location>
</feature>
<feature type="region of interest" description="Disordered" evidence="1">
    <location>
        <begin position="499"/>
        <end position="524"/>
    </location>
</feature>
<feature type="compositionally biased region" description="Basic and acidic residues" evidence="1">
    <location>
        <begin position="196"/>
        <end position="205"/>
    </location>
</feature>
<keyword evidence="2" id="KW-1133">Transmembrane helix</keyword>
<accession>A0ABR4M6U2</accession>
<feature type="transmembrane region" description="Helical" evidence="2">
    <location>
        <begin position="847"/>
        <end position="865"/>
    </location>
</feature>
<keyword evidence="2" id="KW-0472">Membrane</keyword>
<evidence type="ECO:0000256" key="1">
    <source>
        <dbReference type="SAM" id="MobiDB-lite"/>
    </source>
</evidence>
<protein>
    <recommendedName>
        <fullName evidence="5">NTP binding protein</fullName>
    </recommendedName>
</protein>
<feature type="region of interest" description="Disordered" evidence="1">
    <location>
        <begin position="308"/>
        <end position="359"/>
    </location>
</feature>
<keyword evidence="4" id="KW-1185">Reference proteome</keyword>
<evidence type="ECO:0000256" key="2">
    <source>
        <dbReference type="SAM" id="Phobius"/>
    </source>
</evidence>
<feature type="compositionally biased region" description="Polar residues" evidence="1">
    <location>
        <begin position="44"/>
        <end position="61"/>
    </location>
</feature>
<evidence type="ECO:0008006" key="5">
    <source>
        <dbReference type="Google" id="ProtNLM"/>
    </source>
</evidence>
<feature type="region of interest" description="Disordered" evidence="1">
    <location>
        <begin position="578"/>
        <end position="709"/>
    </location>
</feature>
<dbReference type="GeneID" id="98142913"/>
<feature type="region of interest" description="Disordered" evidence="1">
    <location>
        <begin position="730"/>
        <end position="763"/>
    </location>
</feature>
<feature type="compositionally biased region" description="Polar residues" evidence="1">
    <location>
        <begin position="661"/>
        <end position="677"/>
    </location>
</feature>
<feature type="region of interest" description="Disordered" evidence="1">
    <location>
        <begin position="1"/>
        <end position="265"/>
    </location>
</feature>
<feature type="region of interest" description="Disordered" evidence="1">
    <location>
        <begin position="383"/>
        <end position="405"/>
    </location>
</feature>
<comment type="caution">
    <text evidence="3">The sequence shown here is derived from an EMBL/GenBank/DDBJ whole genome shotgun (WGS) entry which is preliminary data.</text>
</comment>
<organism evidence="3 4">
    <name type="scientific">Aspergillus lucknowensis</name>
    <dbReference type="NCBI Taxonomy" id="176173"/>
    <lineage>
        <taxon>Eukaryota</taxon>
        <taxon>Fungi</taxon>
        <taxon>Dikarya</taxon>
        <taxon>Ascomycota</taxon>
        <taxon>Pezizomycotina</taxon>
        <taxon>Eurotiomycetes</taxon>
        <taxon>Eurotiomycetidae</taxon>
        <taxon>Eurotiales</taxon>
        <taxon>Aspergillaceae</taxon>
        <taxon>Aspergillus</taxon>
        <taxon>Aspergillus subgen. Nidulantes</taxon>
    </lineage>
</organism>
<evidence type="ECO:0000313" key="4">
    <source>
        <dbReference type="Proteomes" id="UP001610432"/>
    </source>
</evidence>
<dbReference type="Proteomes" id="UP001610432">
    <property type="component" value="Unassembled WGS sequence"/>
</dbReference>
<feature type="compositionally biased region" description="Low complexity" evidence="1">
    <location>
        <begin position="226"/>
        <end position="237"/>
    </location>
</feature>